<evidence type="ECO:0000256" key="2">
    <source>
        <dbReference type="ARBA" id="ARBA00022777"/>
    </source>
</evidence>
<protein>
    <submittedName>
        <fullName evidence="4">Dihydroxyacetone kinase subunit L</fullName>
    </submittedName>
</protein>
<proteinExistence type="predicted"/>
<dbReference type="SMART" id="SM01120">
    <property type="entry name" value="Dak2"/>
    <property type="match status" value="1"/>
</dbReference>
<dbReference type="InterPro" id="IPR036117">
    <property type="entry name" value="DhaL_dom_sf"/>
</dbReference>
<evidence type="ECO:0000259" key="3">
    <source>
        <dbReference type="PROSITE" id="PS51480"/>
    </source>
</evidence>
<dbReference type="EMBL" id="QFRA01000001">
    <property type="protein sequence ID" value="PZR06891.1"/>
    <property type="molecule type" value="Genomic_DNA"/>
</dbReference>
<evidence type="ECO:0000313" key="5">
    <source>
        <dbReference type="Proteomes" id="UP000249432"/>
    </source>
</evidence>
<dbReference type="PANTHER" id="PTHR28629:SF4">
    <property type="entry name" value="TRIOKINASE_FMN CYCLASE"/>
    <property type="match status" value="1"/>
</dbReference>
<sequence length="210" mass="21669">MSDLDKAWAERWIRGCAQAASEHREELIDLDRAIGDADHGENVVRGFQAVVKKLDDDQPQDIAGVFKLTAKTLMSTVGGASGPLLGTAFMYAAKAVSGDALDANGVASVVESAVGGVEKRGKADEGEKTMVDTWAPASRAARSAADEGKSPAEVLRAAADAANKGAEATVDMTATKGRASYLGERSVGHKDPGATSSAYFLAEASKAVDA</sequence>
<keyword evidence="2 4" id="KW-0418">Kinase</keyword>
<dbReference type="InterPro" id="IPR012737">
    <property type="entry name" value="DhaK_L_YcgS"/>
</dbReference>
<dbReference type="RefSeq" id="WP_303733960.1">
    <property type="nucleotide sequence ID" value="NZ_CAKZHK010000006.1"/>
</dbReference>
<dbReference type="GO" id="GO:0004371">
    <property type="term" value="F:glycerone kinase activity"/>
    <property type="evidence" value="ECO:0007669"/>
    <property type="project" value="InterPro"/>
</dbReference>
<dbReference type="GO" id="GO:0019563">
    <property type="term" value="P:glycerol catabolic process"/>
    <property type="evidence" value="ECO:0007669"/>
    <property type="project" value="TreeGrafter"/>
</dbReference>
<dbReference type="AlphaFoldDB" id="A0A2W5V9R4"/>
<dbReference type="Gene3D" id="1.25.40.340">
    <property type="match status" value="1"/>
</dbReference>
<evidence type="ECO:0000313" key="4">
    <source>
        <dbReference type="EMBL" id="PZR06891.1"/>
    </source>
</evidence>
<feature type="domain" description="DhaL" evidence="3">
    <location>
        <begin position="7"/>
        <end position="206"/>
    </location>
</feature>
<dbReference type="PROSITE" id="PS51480">
    <property type="entry name" value="DHAL"/>
    <property type="match status" value="1"/>
</dbReference>
<dbReference type="PANTHER" id="PTHR28629">
    <property type="entry name" value="TRIOKINASE/FMN CYCLASE"/>
    <property type="match status" value="1"/>
</dbReference>
<gene>
    <name evidence="4" type="primary">dhaL</name>
    <name evidence="4" type="ORF">DI525_01115</name>
</gene>
<dbReference type="InterPro" id="IPR050861">
    <property type="entry name" value="Dihydroxyacetone_Kinase"/>
</dbReference>
<dbReference type="Proteomes" id="UP000249432">
    <property type="component" value="Unassembled WGS sequence"/>
</dbReference>
<dbReference type="Pfam" id="PF02734">
    <property type="entry name" value="Dak2"/>
    <property type="match status" value="1"/>
</dbReference>
<dbReference type="SUPFAM" id="SSF101473">
    <property type="entry name" value="DhaL-like"/>
    <property type="match status" value="1"/>
</dbReference>
<keyword evidence="1" id="KW-0808">Transferase</keyword>
<reference evidence="4 5" key="1">
    <citation type="submission" date="2017-08" db="EMBL/GenBank/DDBJ databases">
        <title>Infants hospitalized years apart are colonized by the same room-sourced microbial strains.</title>
        <authorList>
            <person name="Brooks B."/>
            <person name="Olm M.R."/>
            <person name="Firek B.A."/>
            <person name="Baker R."/>
            <person name="Thomas B.C."/>
            <person name="Morowitz M.J."/>
            <person name="Banfield J.F."/>
        </authorList>
    </citation>
    <scope>NUCLEOTIDE SEQUENCE [LARGE SCALE GENOMIC DNA]</scope>
    <source>
        <strain evidence="4">S2_003_000_R1_3</strain>
    </source>
</reference>
<dbReference type="InterPro" id="IPR004007">
    <property type="entry name" value="DhaL_dom"/>
</dbReference>
<accession>A0A2W5V9R4</accession>
<name>A0A2W5V9R4_9CORY</name>
<organism evidence="4 5">
    <name type="scientific">Corynebacterium kroppenstedtii</name>
    <dbReference type="NCBI Taxonomy" id="161879"/>
    <lineage>
        <taxon>Bacteria</taxon>
        <taxon>Bacillati</taxon>
        <taxon>Actinomycetota</taxon>
        <taxon>Actinomycetes</taxon>
        <taxon>Mycobacteriales</taxon>
        <taxon>Corynebacteriaceae</taxon>
        <taxon>Corynebacterium</taxon>
    </lineage>
</organism>
<comment type="caution">
    <text evidence="4">The sequence shown here is derived from an EMBL/GenBank/DDBJ whole genome shotgun (WGS) entry which is preliminary data.</text>
</comment>
<dbReference type="GO" id="GO:0005829">
    <property type="term" value="C:cytosol"/>
    <property type="evidence" value="ECO:0007669"/>
    <property type="project" value="TreeGrafter"/>
</dbReference>
<dbReference type="FunFam" id="1.25.40.340:FF:000002">
    <property type="entry name" value="Dihydroxyacetone kinase, L subunit"/>
    <property type="match status" value="1"/>
</dbReference>
<dbReference type="NCBIfam" id="TIGR02365">
    <property type="entry name" value="dha_L_ycgS"/>
    <property type="match status" value="1"/>
</dbReference>
<evidence type="ECO:0000256" key="1">
    <source>
        <dbReference type="ARBA" id="ARBA00022679"/>
    </source>
</evidence>